<dbReference type="EMBL" id="AVOT02005659">
    <property type="protein sequence ID" value="MBW0479628.1"/>
    <property type="molecule type" value="Genomic_DNA"/>
</dbReference>
<feature type="domain" description="Integrase catalytic" evidence="16">
    <location>
        <begin position="52"/>
        <end position="234"/>
    </location>
</feature>
<dbReference type="PROSITE" id="PS50994">
    <property type="entry name" value="INTEGRASE"/>
    <property type="match status" value="1"/>
</dbReference>
<evidence type="ECO:0000256" key="4">
    <source>
        <dbReference type="ARBA" id="ARBA00022723"/>
    </source>
</evidence>
<dbReference type="InterPro" id="IPR012337">
    <property type="entry name" value="RNaseH-like_sf"/>
</dbReference>
<keyword evidence="13" id="KW-0511">Multifunctional enzyme</keyword>
<organism evidence="17 18">
    <name type="scientific">Austropuccinia psidii MF-1</name>
    <dbReference type="NCBI Taxonomy" id="1389203"/>
    <lineage>
        <taxon>Eukaryota</taxon>
        <taxon>Fungi</taxon>
        <taxon>Dikarya</taxon>
        <taxon>Basidiomycota</taxon>
        <taxon>Pucciniomycotina</taxon>
        <taxon>Pucciniomycetes</taxon>
        <taxon>Pucciniales</taxon>
        <taxon>Sphaerophragmiaceae</taxon>
        <taxon>Austropuccinia</taxon>
    </lineage>
</organism>
<keyword evidence="8" id="KW-0694">RNA-binding</keyword>
<evidence type="ECO:0000256" key="10">
    <source>
        <dbReference type="ARBA" id="ARBA00022918"/>
    </source>
</evidence>
<dbReference type="PANTHER" id="PTHR42648">
    <property type="entry name" value="TRANSPOSASE, PUTATIVE-RELATED"/>
    <property type="match status" value="1"/>
</dbReference>
<dbReference type="GO" id="GO:0005634">
    <property type="term" value="C:nucleus"/>
    <property type="evidence" value="ECO:0007669"/>
    <property type="project" value="UniProtKB-ARBA"/>
</dbReference>
<dbReference type="GO" id="GO:0006310">
    <property type="term" value="P:DNA recombination"/>
    <property type="evidence" value="ECO:0007669"/>
    <property type="project" value="UniProtKB-KW"/>
</dbReference>
<keyword evidence="5" id="KW-0255">Endonuclease</keyword>
<keyword evidence="4" id="KW-0479">Metal-binding</keyword>
<keyword evidence="11" id="KW-0808">Transferase</keyword>
<dbReference type="AlphaFoldDB" id="A0A9Q3C9H2"/>
<evidence type="ECO:0000313" key="18">
    <source>
        <dbReference type="Proteomes" id="UP000765509"/>
    </source>
</evidence>
<comment type="catalytic activity">
    <reaction evidence="14">
        <text>DNA(n) + a 2'-deoxyribonucleoside 5'-triphosphate = DNA(n+1) + diphosphate</text>
        <dbReference type="Rhea" id="RHEA:22508"/>
        <dbReference type="Rhea" id="RHEA-COMP:17339"/>
        <dbReference type="Rhea" id="RHEA-COMP:17340"/>
        <dbReference type="ChEBI" id="CHEBI:33019"/>
        <dbReference type="ChEBI" id="CHEBI:61560"/>
        <dbReference type="ChEBI" id="CHEBI:173112"/>
        <dbReference type="EC" id="2.7.7.49"/>
    </reaction>
</comment>
<evidence type="ECO:0000256" key="8">
    <source>
        <dbReference type="ARBA" id="ARBA00022884"/>
    </source>
</evidence>
<dbReference type="GO" id="GO:0004519">
    <property type="term" value="F:endonuclease activity"/>
    <property type="evidence" value="ECO:0007669"/>
    <property type="project" value="UniProtKB-KW"/>
</dbReference>
<keyword evidence="1" id="KW-0815">Transposition</keyword>
<evidence type="ECO:0000256" key="14">
    <source>
        <dbReference type="ARBA" id="ARBA00048173"/>
    </source>
</evidence>
<dbReference type="GO" id="GO:0016787">
    <property type="term" value="F:hydrolase activity"/>
    <property type="evidence" value="ECO:0007669"/>
    <property type="project" value="UniProtKB-KW"/>
</dbReference>
<dbReference type="GO" id="GO:0032196">
    <property type="term" value="P:transposition"/>
    <property type="evidence" value="ECO:0007669"/>
    <property type="project" value="UniProtKB-KW"/>
</dbReference>
<keyword evidence="11" id="KW-0239">DNA-directed DNA polymerase</keyword>
<evidence type="ECO:0000313" key="17">
    <source>
        <dbReference type="EMBL" id="MBW0479628.1"/>
    </source>
</evidence>
<dbReference type="InterPro" id="IPR039537">
    <property type="entry name" value="Retrotran_Ty1/copia-like"/>
</dbReference>
<evidence type="ECO:0000256" key="2">
    <source>
        <dbReference type="ARBA" id="ARBA00022695"/>
    </source>
</evidence>
<dbReference type="InterPro" id="IPR036397">
    <property type="entry name" value="RNaseH_sf"/>
</dbReference>
<dbReference type="SUPFAM" id="SSF53098">
    <property type="entry name" value="Ribonuclease H-like"/>
    <property type="match status" value="1"/>
</dbReference>
<evidence type="ECO:0000256" key="13">
    <source>
        <dbReference type="ARBA" id="ARBA00023268"/>
    </source>
</evidence>
<keyword evidence="2" id="KW-0548">Nucleotidyltransferase</keyword>
<dbReference type="Proteomes" id="UP000765509">
    <property type="component" value="Unassembled WGS sequence"/>
</dbReference>
<evidence type="ECO:0000256" key="3">
    <source>
        <dbReference type="ARBA" id="ARBA00022722"/>
    </source>
</evidence>
<dbReference type="GO" id="GO:0003723">
    <property type="term" value="F:RNA binding"/>
    <property type="evidence" value="ECO:0007669"/>
    <property type="project" value="UniProtKB-KW"/>
</dbReference>
<dbReference type="InterPro" id="IPR001584">
    <property type="entry name" value="Integrase_cat-core"/>
</dbReference>
<evidence type="ECO:0000256" key="5">
    <source>
        <dbReference type="ARBA" id="ARBA00022759"/>
    </source>
</evidence>
<evidence type="ECO:0000256" key="11">
    <source>
        <dbReference type="ARBA" id="ARBA00022932"/>
    </source>
</evidence>
<evidence type="ECO:0000256" key="15">
    <source>
        <dbReference type="ARBA" id="ARBA00049244"/>
    </source>
</evidence>
<dbReference type="GO" id="GO:0046872">
    <property type="term" value="F:metal ion binding"/>
    <property type="evidence" value="ECO:0007669"/>
    <property type="project" value="UniProtKB-KW"/>
</dbReference>
<reference evidence="17" key="1">
    <citation type="submission" date="2021-03" db="EMBL/GenBank/DDBJ databases">
        <title>Draft genome sequence of rust myrtle Austropuccinia psidii MF-1, a brazilian biotype.</title>
        <authorList>
            <person name="Quecine M.C."/>
            <person name="Pachon D.M.R."/>
            <person name="Bonatelli M.L."/>
            <person name="Correr F.H."/>
            <person name="Franceschini L.M."/>
            <person name="Leite T.F."/>
            <person name="Margarido G.R.A."/>
            <person name="Almeida C.A."/>
            <person name="Ferrarezi J.A."/>
            <person name="Labate C.A."/>
        </authorList>
    </citation>
    <scope>NUCLEOTIDE SEQUENCE</scope>
    <source>
        <strain evidence="17">MF-1</strain>
    </source>
</reference>
<comment type="caution">
    <text evidence="17">The sequence shown here is derived from an EMBL/GenBank/DDBJ whole genome shotgun (WGS) entry which is preliminary data.</text>
</comment>
<comment type="catalytic activity">
    <reaction evidence="15">
        <text>DNA(n) + a 2'-deoxyribonucleoside 5'-triphosphate = DNA(n+1) + diphosphate</text>
        <dbReference type="Rhea" id="RHEA:22508"/>
        <dbReference type="Rhea" id="RHEA-COMP:17339"/>
        <dbReference type="Rhea" id="RHEA-COMP:17340"/>
        <dbReference type="ChEBI" id="CHEBI:33019"/>
        <dbReference type="ChEBI" id="CHEBI:61560"/>
        <dbReference type="ChEBI" id="CHEBI:173112"/>
        <dbReference type="EC" id="2.7.7.7"/>
    </reaction>
</comment>
<dbReference type="GO" id="GO:0015074">
    <property type="term" value="P:DNA integration"/>
    <property type="evidence" value="ECO:0007669"/>
    <property type="project" value="UniProtKB-KW"/>
</dbReference>
<name>A0A9Q3C9H2_9BASI</name>
<dbReference type="GO" id="GO:0003964">
    <property type="term" value="F:RNA-directed DNA polymerase activity"/>
    <property type="evidence" value="ECO:0007669"/>
    <property type="project" value="UniProtKB-KW"/>
</dbReference>
<keyword evidence="3" id="KW-0540">Nuclease</keyword>
<proteinExistence type="predicted"/>
<keyword evidence="10" id="KW-0695">RNA-directed DNA polymerase</keyword>
<evidence type="ECO:0000259" key="16">
    <source>
        <dbReference type="PROSITE" id="PS50994"/>
    </source>
</evidence>
<evidence type="ECO:0000256" key="1">
    <source>
        <dbReference type="ARBA" id="ARBA00022578"/>
    </source>
</evidence>
<keyword evidence="9" id="KW-0229">DNA integration</keyword>
<dbReference type="InterPro" id="IPR013103">
    <property type="entry name" value="RVT_2"/>
</dbReference>
<accession>A0A9Q3C9H2</accession>
<keyword evidence="18" id="KW-1185">Reference proteome</keyword>
<dbReference type="GO" id="GO:0003887">
    <property type="term" value="F:DNA-directed DNA polymerase activity"/>
    <property type="evidence" value="ECO:0007669"/>
    <property type="project" value="UniProtKB-KW"/>
</dbReference>
<evidence type="ECO:0000256" key="12">
    <source>
        <dbReference type="ARBA" id="ARBA00023172"/>
    </source>
</evidence>
<dbReference type="PANTHER" id="PTHR42648:SF11">
    <property type="entry name" value="TRANSPOSON TY4-P GAG-POL POLYPROTEIN"/>
    <property type="match status" value="1"/>
</dbReference>
<evidence type="ECO:0000256" key="6">
    <source>
        <dbReference type="ARBA" id="ARBA00022801"/>
    </source>
</evidence>
<keyword evidence="12" id="KW-0233">DNA recombination</keyword>
<keyword evidence="7" id="KW-0460">Magnesium</keyword>
<evidence type="ECO:0000256" key="9">
    <source>
        <dbReference type="ARBA" id="ARBA00022908"/>
    </source>
</evidence>
<dbReference type="Pfam" id="PF07727">
    <property type="entry name" value="RVT_2"/>
    <property type="match status" value="1"/>
</dbReference>
<gene>
    <name evidence="17" type="ORF">O181_019343</name>
</gene>
<evidence type="ECO:0000256" key="7">
    <source>
        <dbReference type="ARBA" id="ARBA00022842"/>
    </source>
</evidence>
<protein>
    <recommendedName>
        <fullName evidence="16">Integrase catalytic domain-containing protein</fullName>
    </recommendedName>
</protein>
<keyword evidence="6" id="KW-0378">Hydrolase</keyword>
<dbReference type="Gene3D" id="3.30.420.10">
    <property type="entry name" value="Ribonuclease H-like superfamily/Ribonuclease H"/>
    <property type="match status" value="1"/>
</dbReference>
<sequence>MNVKLWEGTIESVAETPSLPLIEMNPLSFPSTSKLSCQEWHASNRVVRSFLKQHVPSFDMRTWQSFYCEVCAKSKSTHQLARARVDITREKLLDLLVSDIMGPVVYPLKSRLDTPAAVLDAITHLTIQLETRPKALRTDNAREFTSGSFTAALAKLGIGFYPSLPYSPQENGEAERLKQTLGDMARAMLTESGMTSQFWQFAYALACYLHKRCPNSSPHQVLYGWPPSIATLYPFGERAIIHVPAVQQSHKLDARGIECQLLKPLLASVKQPNDTFGERGLPTFSNGPERAIASLPLAKDISIPENLKQALAGPDRHRWEQACLDELQQMKKRGVWQAIEKTPAMKTIGHCWVFDTKIGESGNVEKFKARLVARRDRQRPGIDCTETYAPTVSLMSLRLLLATACLQHWKVCSFDVSRSYLYSPVEETVLMEPPTHFMLSLKGKVLHLQKALYGMKQAGLCWWLHLSGILEKLCFTSCKVNMSLYVFHKDETIIAIWIHVDDGVITSNSPTVIQRFHEALCSNFEIKWSENMKRIVGLECVFGEGEVTILQTRLTNDILGAYPRRIIQCDSPLLPIQTTMLNIEGVVMDAMPFRSVIGSLTYLVSGLCPDLAFTVNYLARHSMALTATHWDILDHLVGYLLKTQGHTIILRLGECALNLWGGELE</sequence>